<feature type="compositionally biased region" description="Basic residues" evidence="1">
    <location>
        <begin position="20"/>
        <end position="32"/>
    </location>
</feature>
<accession>A0AAN8VU56</accession>
<reference evidence="2 3" key="1">
    <citation type="submission" date="2023-12" db="EMBL/GenBank/DDBJ databases">
        <title>A high-quality genome assembly for Dillenia turbinata (Dilleniales).</title>
        <authorList>
            <person name="Chanderbali A."/>
        </authorList>
    </citation>
    <scope>NUCLEOTIDE SEQUENCE [LARGE SCALE GENOMIC DNA]</scope>
    <source>
        <strain evidence="2">LSX21</strain>
        <tissue evidence="2">Leaf</tissue>
    </source>
</reference>
<dbReference type="AlphaFoldDB" id="A0AAN8VU56"/>
<feature type="non-terminal residue" evidence="2">
    <location>
        <position position="158"/>
    </location>
</feature>
<comment type="caution">
    <text evidence="2">The sequence shown here is derived from an EMBL/GenBank/DDBJ whole genome shotgun (WGS) entry which is preliminary data.</text>
</comment>
<name>A0AAN8VU56_9MAGN</name>
<evidence type="ECO:0000313" key="2">
    <source>
        <dbReference type="EMBL" id="KAK6937849.1"/>
    </source>
</evidence>
<dbReference type="Proteomes" id="UP001370490">
    <property type="component" value="Unassembled WGS sequence"/>
</dbReference>
<sequence length="158" mass="18313">MESSRSNGGIQNRHLPPSDHHHHHHGHHHHHVHVVNPQCPFHSFLLFGPSNPIEPFQFGLNPNFLHDQPPPQNQILLFPNQTSSQSAAPLQEENGIEEEEEEEPVFVMTDEWMEFFAKSEAKRKLVMIDSTHLGLVPTAQRRNRLRRTRAKTKRSELQ</sequence>
<dbReference type="PANTHER" id="PTHR48235:SF1">
    <property type="entry name" value="OS01G0916700 PROTEIN"/>
    <property type="match status" value="1"/>
</dbReference>
<dbReference type="EMBL" id="JBAMMX010000006">
    <property type="protein sequence ID" value="KAK6937849.1"/>
    <property type="molecule type" value="Genomic_DNA"/>
</dbReference>
<proteinExistence type="predicted"/>
<dbReference type="PANTHER" id="PTHR48235">
    <property type="entry name" value="OS01G0916700 PROTEIN"/>
    <property type="match status" value="1"/>
</dbReference>
<organism evidence="2 3">
    <name type="scientific">Dillenia turbinata</name>
    <dbReference type="NCBI Taxonomy" id="194707"/>
    <lineage>
        <taxon>Eukaryota</taxon>
        <taxon>Viridiplantae</taxon>
        <taxon>Streptophyta</taxon>
        <taxon>Embryophyta</taxon>
        <taxon>Tracheophyta</taxon>
        <taxon>Spermatophyta</taxon>
        <taxon>Magnoliopsida</taxon>
        <taxon>eudicotyledons</taxon>
        <taxon>Gunneridae</taxon>
        <taxon>Pentapetalae</taxon>
        <taxon>Dilleniales</taxon>
        <taxon>Dilleniaceae</taxon>
        <taxon>Dillenia</taxon>
    </lineage>
</organism>
<evidence type="ECO:0000256" key="1">
    <source>
        <dbReference type="SAM" id="MobiDB-lite"/>
    </source>
</evidence>
<feature type="region of interest" description="Disordered" evidence="1">
    <location>
        <begin position="82"/>
        <end position="102"/>
    </location>
</feature>
<gene>
    <name evidence="2" type="ORF">RJ641_031357</name>
</gene>
<evidence type="ECO:0000313" key="3">
    <source>
        <dbReference type="Proteomes" id="UP001370490"/>
    </source>
</evidence>
<feature type="compositionally biased region" description="Polar residues" evidence="1">
    <location>
        <begin position="1"/>
        <end position="10"/>
    </location>
</feature>
<keyword evidence="3" id="KW-1185">Reference proteome</keyword>
<feature type="region of interest" description="Disordered" evidence="1">
    <location>
        <begin position="1"/>
        <end position="32"/>
    </location>
</feature>
<protein>
    <submittedName>
        <fullName evidence="2">Uncharacterized protein</fullName>
    </submittedName>
</protein>